<dbReference type="AlphaFoldDB" id="A0AAT9G9D5"/>
<dbReference type="InterPro" id="IPR000073">
    <property type="entry name" value="AB_hydrolase_1"/>
</dbReference>
<dbReference type="SUPFAM" id="SSF53474">
    <property type="entry name" value="alpha/beta-Hydrolases"/>
    <property type="match status" value="1"/>
</dbReference>
<accession>A0AAT9G9D5</accession>
<reference evidence="3" key="1">
    <citation type="submission" date="2024-01" db="EMBL/GenBank/DDBJ databases">
        <title>Sequencing the genomes of a sandfly, Sergentomyia squamirostris, and its two endosymbionts.</title>
        <authorList>
            <person name="Itokawa K."/>
            <person name="Sanjoba C."/>
        </authorList>
    </citation>
    <scope>NUCLEOTIDE SEQUENCE</scope>
    <source>
        <strain evidence="3">RiSSQ</strain>
    </source>
</reference>
<dbReference type="PANTHER" id="PTHR36837:SF2">
    <property type="entry name" value="POLY(3-HYDROXYALKANOATE) POLYMERASE SUBUNIT PHAC"/>
    <property type="match status" value="1"/>
</dbReference>
<protein>
    <submittedName>
        <fullName evidence="3">Alpha/beta hydrolase</fullName>
    </submittedName>
</protein>
<evidence type="ECO:0000256" key="1">
    <source>
        <dbReference type="SAM" id="Phobius"/>
    </source>
</evidence>
<keyword evidence="1" id="KW-0812">Transmembrane</keyword>
<dbReference type="EMBL" id="AP029170">
    <property type="protein sequence ID" value="BFD46448.1"/>
    <property type="molecule type" value="Genomic_DNA"/>
</dbReference>
<sequence>MLDNDKYQKYFDQYNDYSSKYLLGNKYCSLGKKITKTKYYQILYYKTLASQDCIISKKRIFLVIPSIFNSPEILFLAKSKSFVDNLRHCGEVFLVDWFEVDEADYLLEDYVKRVVEIISNLRQKNYQIDLVGHCIGGIIGMAATIILPNMIRTLTLLSTPWDFSHFATARNIYQYLGLDYYVRNLPMIPKLHIQILFFLLMPNYFSTKLDKFFTITVPKIRDLSFRVENWLMSGTALSRNTYIQIMDDVVGNNMLAKLQWKVNNITIDPTLINKPVYQIIASNDKIVPKSSMLSLHKLFRESMIFEVPSGHISYLINNNLDILFKEYTR</sequence>
<dbReference type="InterPro" id="IPR051321">
    <property type="entry name" value="PHA/PHB_synthase"/>
</dbReference>
<keyword evidence="1" id="KW-0472">Membrane</keyword>
<evidence type="ECO:0000313" key="3">
    <source>
        <dbReference type="EMBL" id="BFD46448.1"/>
    </source>
</evidence>
<proteinExistence type="predicted"/>
<name>A0AAT9G9D5_9RICK</name>
<evidence type="ECO:0000259" key="2">
    <source>
        <dbReference type="Pfam" id="PF00561"/>
    </source>
</evidence>
<organism evidence="3">
    <name type="scientific">Candidatus Tisiphia endosymbiont of Sergentomyia squamirostris</name>
    <dbReference type="NCBI Taxonomy" id="3113639"/>
    <lineage>
        <taxon>Bacteria</taxon>
        <taxon>Pseudomonadati</taxon>
        <taxon>Pseudomonadota</taxon>
        <taxon>Alphaproteobacteria</taxon>
        <taxon>Rickettsiales</taxon>
        <taxon>Rickettsiaceae</taxon>
        <taxon>Rickettsieae</taxon>
        <taxon>Candidatus Tisiphia</taxon>
    </lineage>
</organism>
<dbReference type="PANTHER" id="PTHR36837">
    <property type="entry name" value="POLY(3-HYDROXYALKANOATE) POLYMERASE SUBUNIT PHAC"/>
    <property type="match status" value="1"/>
</dbReference>
<feature type="domain" description="AB hydrolase-1" evidence="2">
    <location>
        <begin position="125"/>
        <end position="315"/>
    </location>
</feature>
<dbReference type="InterPro" id="IPR029058">
    <property type="entry name" value="AB_hydrolase_fold"/>
</dbReference>
<gene>
    <name evidence="3" type="ORF">DMENIID0002_10940</name>
</gene>
<dbReference type="Gene3D" id="3.40.50.1820">
    <property type="entry name" value="alpha/beta hydrolase"/>
    <property type="match status" value="1"/>
</dbReference>
<keyword evidence="1" id="KW-1133">Transmembrane helix</keyword>
<dbReference type="Pfam" id="PF00561">
    <property type="entry name" value="Abhydrolase_1"/>
    <property type="match status" value="1"/>
</dbReference>
<keyword evidence="3" id="KW-0378">Hydrolase</keyword>
<dbReference type="GO" id="GO:0016787">
    <property type="term" value="F:hydrolase activity"/>
    <property type="evidence" value="ECO:0007669"/>
    <property type="project" value="UniProtKB-KW"/>
</dbReference>
<feature type="transmembrane region" description="Helical" evidence="1">
    <location>
        <begin position="130"/>
        <end position="151"/>
    </location>
</feature>